<accession>A0AAD9KC12</accession>
<dbReference type="EMBL" id="JAODUP010000013">
    <property type="protein sequence ID" value="KAK2168919.1"/>
    <property type="molecule type" value="Genomic_DNA"/>
</dbReference>
<dbReference type="InterPro" id="IPR036179">
    <property type="entry name" value="Ig-like_dom_sf"/>
</dbReference>
<proteinExistence type="predicted"/>
<name>A0AAD9KC12_9ANNE</name>
<dbReference type="AlphaFoldDB" id="A0AAD9KC12"/>
<comment type="caution">
    <text evidence="3">The sequence shown here is derived from an EMBL/GenBank/DDBJ whole genome shotgun (WGS) entry which is preliminary data.</text>
</comment>
<reference evidence="3" key="1">
    <citation type="journal article" date="2023" name="Mol. Biol. Evol.">
        <title>Third-Generation Sequencing Reveals the Adaptive Role of the Epigenome in Three Deep-Sea Polychaetes.</title>
        <authorList>
            <person name="Perez M."/>
            <person name="Aroh O."/>
            <person name="Sun Y."/>
            <person name="Lan Y."/>
            <person name="Juniper S.K."/>
            <person name="Young C.R."/>
            <person name="Angers B."/>
            <person name="Qian P.Y."/>
        </authorList>
    </citation>
    <scope>NUCLEOTIDE SEQUENCE</scope>
    <source>
        <strain evidence="3">P08H-3</strain>
    </source>
</reference>
<feature type="region of interest" description="Disordered" evidence="1">
    <location>
        <begin position="48"/>
        <end position="77"/>
    </location>
</feature>
<organism evidence="3 4">
    <name type="scientific">Paralvinella palmiformis</name>
    <dbReference type="NCBI Taxonomy" id="53620"/>
    <lineage>
        <taxon>Eukaryota</taxon>
        <taxon>Metazoa</taxon>
        <taxon>Spiralia</taxon>
        <taxon>Lophotrochozoa</taxon>
        <taxon>Annelida</taxon>
        <taxon>Polychaeta</taxon>
        <taxon>Sedentaria</taxon>
        <taxon>Canalipalpata</taxon>
        <taxon>Terebellida</taxon>
        <taxon>Terebelliformia</taxon>
        <taxon>Alvinellidae</taxon>
        <taxon>Paralvinella</taxon>
    </lineage>
</organism>
<feature type="chain" id="PRO_5042224830" evidence="2">
    <location>
        <begin position="18"/>
        <end position="140"/>
    </location>
</feature>
<feature type="compositionally biased region" description="Basic and acidic residues" evidence="1">
    <location>
        <begin position="48"/>
        <end position="68"/>
    </location>
</feature>
<dbReference type="Proteomes" id="UP001208570">
    <property type="component" value="Unassembled WGS sequence"/>
</dbReference>
<dbReference type="Gene3D" id="2.60.40.10">
    <property type="entry name" value="Immunoglobulins"/>
    <property type="match status" value="1"/>
</dbReference>
<evidence type="ECO:0000256" key="2">
    <source>
        <dbReference type="SAM" id="SignalP"/>
    </source>
</evidence>
<dbReference type="InterPro" id="IPR013783">
    <property type="entry name" value="Ig-like_fold"/>
</dbReference>
<evidence type="ECO:0000256" key="1">
    <source>
        <dbReference type="SAM" id="MobiDB-lite"/>
    </source>
</evidence>
<keyword evidence="2" id="KW-0732">Signal</keyword>
<protein>
    <submittedName>
        <fullName evidence="3">Uncharacterized protein</fullName>
    </submittedName>
</protein>
<gene>
    <name evidence="3" type="ORF">LSH36_13g11036</name>
</gene>
<feature type="signal peptide" evidence="2">
    <location>
        <begin position="1"/>
        <end position="17"/>
    </location>
</feature>
<evidence type="ECO:0000313" key="3">
    <source>
        <dbReference type="EMBL" id="KAK2168919.1"/>
    </source>
</evidence>
<dbReference type="SUPFAM" id="SSF48726">
    <property type="entry name" value="Immunoglobulin"/>
    <property type="match status" value="1"/>
</dbReference>
<keyword evidence="4" id="KW-1185">Reference proteome</keyword>
<sequence length="140" mass="16093">MILILMLLLFRLKIDHARPDDSGVYTCEGINVYGKQSSSGTLVVLRETNPKKVDHDRDRDNDRVRDEDYYYDLNPHGNDYPEIVYEYNEGHPGGQSNPYNPYAGTGEYGLPPEYVPNLHLQVINLFELAVYLLRGKPNTF</sequence>
<evidence type="ECO:0000313" key="4">
    <source>
        <dbReference type="Proteomes" id="UP001208570"/>
    </source>
</evidence>